<feature type="compositionally biased region" description="Basic and acidic residues" evidence="12">
    <location>
        <begin position="261"/>
        <end position="271"/>
    </location>
</feature>
<feature type="compositionally biased region" description="Basic and acidic residues" evidence="12">
    <location>
        <begin position="242"/>
        <end position="254"/>
    </location>
</feature>
<dbReference type="EMBL" id="AP024446">
    <property type="protein sequence ID" value="BCS24485.1"/>
    <property type="molecule type" value="Genomic_DNA"/>
</dbReference>
<feature type="compositionally biased region" description="Basic and acidic residues" evidence="12">
    <location>
        <begin position="219"/>
        <end position="234"/>
    </location>
</feature>
<dbReference type="GO" id="GO:0008270">
    <property type="term" value="F:zinc ion binding"/>
    <property type="evidence" value="ECO:0007669"/>
    <property type="project" value="UniProtKB-KW"/>
</dbReference>
<feature type="site" description="Histone H3K4me3 binding" evidence="8">
    <location>
        <position position="576"/>
    </location>
</feature>
<evidence type="ECO:0000259" key="13">
    <source>
        <dbReference type="PROSITE" id="PS50016"/>
    </source>
</evidence>
<dbReference type="GO" id="GO:0033698">
    <property type="term" value="C:Rpd3L complex"/>
    <property type="evidence" value="ECO:0007669"/>
    <property type="project" value="TreeGrafter"/>
</dbReference>
<feature type="site" description="Histone H3K4me3 binding" evidence="8">
    <location>
        <position position="591"/>
    </location>
</feature>
<dbReference type="CDD" id="cd15505">
    <property type="entry name" value="PHD_ING"/>
    <property type="match status" value="1"/>
</dbReference>
<feature type="domain" description="PHD-type" evidence="13">
    <location>
        <begin position="574"/>
        <end position="625"/>
    </location>
</feature>
<feature type="compositionally biased region" description="Low complexity" evidence="12">
    <location>
        <begin position="380"/>
        <end position="418"/>
    </location>
</feature>
<comment type="subunit">
    <text evidence="11">Component of an histone acetyltransferase complex. Interacts with H3K4me3 and to a lesser extent with H3K4me2.</text>
</comment>
<dbReference type="PANTHER" id="PTHR10333">
    <property type="entry name" value="INHIBITOR OF GROWTH PROTEIN"/>
    <property type="match status" value="1"/>
</dbReference>
<feature type="binding site" evidence="9">
    <location>
        <position position="601"/>
    </location>
    <ligand>
        <name>Zn(2+)</name>
        <dbReference type="ChEBI" id="CHEBI:29105"/>
        <label>1</label>
    </ligand>
</feature>
<keyword evidence="6 11" id="KW-0156">Chromatin regulator</keyword>
<dbReference type="RefSeq" id="XP_041556679.1">
    <property type="nucleotide sequence ID" value="XM_041704056.1"/>
</dbReference>
<dbReference type="GO" id="GO:0006355">
    <property type="term" value="P:regulation of DNA-templated transcription"/>
    <property type="evidence" value="ECO:0007669"/>
    <property type="project" value="TreeGrafter"/>
</dbReference>
<feature type="compositionally biased region" description="Low complexity" evidence="12">
    <location>
        <begin position="489"/>
        <end position="504"/>
    </location>
</feature>
<dbReference type="KEGG" id="apuu:APUU_40929A"/>
<keyword evidence="5 9" id="KW-0862">Zinc</keyword>
<dbReference type="InterPro" id="IPR019786">
    <property type="entry name" value="Zinc_finger_PHD-type_CS"/>
</dbReference>
<dbReference type="OrthoDB" id="4173905at2759"/>
<keyword evidence="4 10" id="KW-0863">Zinc-finger</keyword>
<feature type="compositionally biased region" description="Polar residues" evidence="12">
    <location>
        <begin position="294"/>
        <end position="306"/>
    </location>
</feature>
<evidence type="ECO:0000313" key="15">
    <source>
        <dbReference type="Proteomes" id="UP000654913"/>
    </source>
</evidence>
<dbReference type="GO" id="GO:0006325">
    <property type="term" value="P:chromatin organization"/>
    <property type="evidence" value="ECO:0007669"/>
    <property type="project" value="UniProtKB-KW"/>
</dbReference>
<dbReference type="Proteomes" id="UP000654913">
    <property type="component" value="Chromosome 4"/>
</dbReference>
<feature type="region of interest" description="Disordered" evidence="12">
    <location>
        <begin position="1"/>
        <end position="36"/>
    </location>
</feature>
<dbReference type="InterPro" id="IPR019787">
    <property type="entry name" value="Znf_PHD-finger"/>
</dbReference>
<dbReference type="InterPro" id="IPR028651">
    <property type="entry name" value="ING_fam"/>
</dbReference>
<keyword evidence="15" id="KW-1185">Reference proteome</keyword>
<feature type="site" description="Histone H3K4me3 binding" evidence="8">
    <location>
        <position position="599"/>
    </location>
</feature>
<evidence type="ECO:0000256" key="1">
    <source>
        <dbReference type="ARBA" id="ARBA00004123"/>
    </source>
</evidence>
<feature type="compositionally biased region" description="Polar residues" evidence="12">
    <location>
        <begin position="352"/>
        <end position="368"/>
    </location>
</feature>
<feature type="compositionally biased region" description="Polar residues" evidence="12">
    <location>
        <begin position="419"/>
        <end position="436"/>
    </location>
</feature>
<evidence type="ECO:0000256" key="4">
    <source>
        <dbReference type="ARBA" id="ARBA00022771"/>
    </source>
</evidence>
<dbReference type="Gene3D" id="6.10.140.1740">
    <property type="match status" value="1"/>
</dbReference>
<dbReference type="PANTHER" id="PTHR10333:SF42">
    <property type="entry name" value="INHIBITOR OF GROWTH PROTEIN 5"/>
    <property type="match status" value="1"/>
</dbReference>
<keyword evidence="3 9" id="KW-0479">Metal-binding</keyword>
<evidence type="ECO:0000256" key="3">
    <source>
        <dbReference type="ARBA" id="ARBA00022723"/>
    </source>
</evidence>
<feature type="compositionally biased region" description="Basic and acidic residues" evidence="12">
    <location>
        <begin position="437"/>
        <end position="448"/>
    </location>
</feature>
<evidence type="ECO:0000256" key="5">
    <source>
        <dbReference type="ARBA" id="ARBA00022833"/>
    </source>
</evidence>
<feature type="binding site" evidence="9">
    <location>
        <position position="619"/>
    </location>
    <ligand>
        <name>Zn(2+)</name>
        <dbReference type="ChEBI" id="CHEBI:29105"/>
        <label>2</label>
    </ligand>
</feature>
<gene>
    <name evidence="14" type="ORF">APUU_40929A</name>
</gene>
<feature type="compositionally biased region" description="Basic and acidic residues" evidence="12">
    <location>
        <begin position="478"/>
        <end position="488"/>
    </location>
</feature>
<dbReference type="InterPro" id="IPR001965">
    <property type="entry name" value="Znf_PHD"/>
</dbReference>
<dbReference type="AlphaFoldDB" id="A0A7R7XN09"/>
<evidence type="ECO:0000256" key="8">
    <source>
        <dbReference type="PIRSR" id="PIRSR628651-50"/>
    </source>
</evidence>
<evidence type="ECO:0000256" key="10">
    <source>
        <dbReference type="PROSITE-ProRule" id="PRU00146"/>
    </source>
</evidence>
<dbReference type="GO" id="GO:0070210">
    <property type="term" value="C:Rpd3L-Expanded complex"/>
    <property type="evidence" value="ECO:0007669"/>
    <property type="project" value="TreeGrafter"/>
</dbReference>
<evidence type="ECO:0000256" key="12">
    <source>
        <dbReference type="SAM" id="MobiDB-lite"/>
    </source>
</evidence>
<evidence type="ECO:0000256" key="9">
    <source>
        <dbReference type="PIRSR" id="PIRSR628651-51"/>
    </source>
</evidence>
<feature type="binding site" evidence="9">
    <location>
        <position position="590"/>
    </location>
    <ligand>
        <name>Zn(2+)</name>
        <dbReference type="ChEBI" id="CHEBI:29105"/>
        <label>2</label>
    </ligand>
</feature>
<feature type="binding site" evidence="9">
    <location>
        <position position="577"/>
    </location>
    <ligand>
        <name>Zn(2+)</name>
        <dbReference type="ChEBI" id="CHEBI:29105"/>
        <label>1</label>
    </ligand>
</feature>
<feature type="compositionally biased region" description="Polar residues" evidence="12">
    <location>
        <begin position="208"/>
        <end position="218"/>
    </location>
</feature>
<feature type="compositionally biased region" description="Polar residues" evidence="12">
    <location>
        <begin position="9"/>
        <end position="36"/>
    </location>
</feature>
<dbReference type="InterPro" id="IPR013083">
    <property type="entry name" value="Znf_RING/FYVE/PHD"/>
</dbReference>
<dbReference type="PROSITE" id="PS50016">
    <property type="entry name" value="ZF_PHD_2"/>
    <property type="match status" value="1"/>
</dbReference>
<comment type="function">
    <text evidence="11">Component of an histone acetyltransferase complex.</text>
</comment>
<sequence>MSAVAPSALSAQGHSARQSARQTRTNPSRTSKTLGRSSFAYGHGIMEDPASSPVPHGFYPALTHFTDAITALPREFRRHNSLLKEVDAKAWALEDNLLQLLKDSSETPATPYPANPAPVIGGVVRDDLQPTDASREPESPESKNRRVLFDHVRHTLSDLMMTADEKNHVISNANDELDRQIMRLDSIFPFIAGEISDEARLGSLSHWAYSNRNGPKTTSNERPRREVASNKDLVHALQEAEAASRSEARREAVLARRQRRAHADSDMDDIRAAGSRKGQSSKSRLAGGDHTSAGHHQSGATGSSGQAKRRKVERPVAVEAGAAMERSASGVGASGRAVSKDVADATKKRSRAPNSNATSRKRNNTGTNAADSPVIPPSPIIGAAAAAATIPRSAASPGPGSSRPQSSRAQQNSAQPNSRQRPSSSASNRIPNSGKTSEPKLPSKETPSRTEMVPLPDTFRHMPEPTDISKSLAPPGNQREDMDTKPAESIESAEISAPASNNAAKGRVSKPATPVLASAEPIQPRTRPTRGTDPAPKRTHKKNGSTAAAAPPPPVSDPEESLHEGDDEDEEGEPRYCYCNEISFGEMVACDNDACPREWFHLSCVGLTKPPGRNVKWYCNECKENMRRSRNGR</sequence>
<feature type="binding site" evidence="9">
    <location>
        <position position="622"/>
    </location>
    <ligand>
        <name>Zn(2+)</name>
        <dbReference type="ChEBI" id="CHEBI:29105"/>
        <label>2</label>
    </ligand>
</feature>
<feature type="region of interest" description="Disordered" evidence="12">
    <location>
        <begin position="207"/>
        <end position="573"/>
    </location>
</feature>
<dbReference type="GeneID" id="64974490"/>
<dbReference type="InterPro" id="IPR024610">
    <property type="entry name" value="ING_N_histone-binding"/>
</dbReference>
<dbReference type="SUPFAM" id="SSF57903">
    <property type="entry name" value="FYVE/PHD zinc finger"/>
    <property type="match status" value="1"/>
</dbReference>
<accession>A0A7R7XN09</accession>
<evidence type="ECO:0000256" key="2">
    <source>
        <dbReference type="ARBA" id="ARBA00010210"/>
    </source>
</evidence>
<comment type="subcellular location">
    <subcellularLocation>
        <location evidence="1 11">Nucleus</location>
    </subcellularLocation>
</comment>
<dbReference type="Gene3D" id="3.30.40.10">
    <property type="entry name" value="Zinc/RING finger domain, C3HC4 (zinc finger)"/>
    <property type="match status" value="1"/>
</dbReference>
<dbReference type="InterPro" id="IPR011011">
    <property type="entry name" value="Znf_FYVE_PHD"/>
</dbReference>
<comment type="similarity">
    <text evidence="2 11">Belongs to the ING family.</text>
</comment>
<dbReference type="Pfam" id="PF12998">
    <property type="entry name" value="ING"/>
    <property type="match status" value="1"/>
</dbReference>
<dbReference type="PROSITE" id="PS01359">
    <property type="entry name" value="ZF_PHD_1"/>
    <property type="match status" value="1"/>
</dbReference>
<comment type="domain">
    <text evidence="11">The PHD-type zinc finger mediates the binding to H3K4me3.</text>
</comment>
<name>A0A7R7XN09_9EURO</name>
<proteinExistence type="inferred from homology"/>
<evidence type="ECO:0000313" key="14">
    <source>
        <dbReference type="EMBL" id="BCS24485.1"/>
    </source>
</evidence>
<feature type="compositionally biased region" description="Basic and acidic residues" evidence="12">
    <location>
        <begin position="338"/>
        <end position="347"/>
    </location>
</feature>
<feature type="binding site" evidence="9">
    <location>
        <position position="579"/>
    </location>
    <ligand>
        <name>Zn(2+)</name>
        <dbReference type="ChEBI" id="CHEBI:29105"/>
        <label>1</label>
    </ligand>
</feature>
<reference evidence="14" key="2">
    <citation type="submission" date="2021-02" db="EMBL/GenBank/DDBJ databases">
        <title>Aspergillus puulaauensis MK2 genome sequence.</title>
        <authorList>
            <person name="Futagami T."/>
            <person name="Mori K."/>
            <person name="Kadooka C."/>
            <person name="Tanaka T."/>
        </authorList>
    </citation>
    <scope>NUCLEOTIDE SEQUENCE</scope>
    <source>
        <strain evidence="14">MK2</strain>
    </source>
</reference>
<evidence type="ECO:0000256" key="7">
    <source>
        <dbReference type="ARBA" id="ARBA00023242"/>
    </source>
</evidence>
<dbReference type="FunFam" id="3.30.40.10:FF:000177">
    <property type="entry name" value="PHD finger protein ING"/>
    <property type="match status" value="1"/>
</dbReference>
<reference evidence="14" key="1">
    <citation type="submission" date="2021-01" db="EMBL/GenBank/DDBJ databases">
        <authorList>
            <consortium name="Aspergillus puulaauensis MK2 genome sequencing consortium"/>
            <person name="Kazuki M."/>
            <person name="Futagami T."/>
        </authorList>
    </citation>
    <scope>NUCLEOTIDE SEQUENCE</scope>
    <source>
        <strain evidence="14">MK2</strain>
    </source>
</reference>
<feature type="region of interest" description="Disordered" evidence="12">
    <location>
        <begin position="106"/>
        <end position="145"/>
    </location>
</feature>
<evidence type="ECO:0000256" key="11">
    <source>
        <dbReference type="RuleBase" id="RU361213"/>
    </source>
</evidence>
<protein>
    <recommendedName>
        <fullName evidence="11">Chromatin modification-related protein</fullName>
    </recommendedName>
</protein>
<dbReference type="SMART" id="SM00249">
    <property type="entry name" value="PHD"/>
    <property type="match status" value="1"/>
</dbReference>
<feature type="site" description="Histone H3K4me3 binding" evidence="8">
    <location>
        <position position="587"/>
    </location>
</feature>
<organism evidence="14 15">
    <name type="scientific">Aspergillus puulaauensis</name>
    <dbReference type="NCBI Taxonomy" id="1220207"/>
    <lineage>
        <taxon>Eukaryota</taxon>
        <taxon>Fungi</taxon>
        <taxon>Dikarya</taxon>
        <taxon>Ascomycota</taxon>
        <taxon>Pezizomycotina</taxon>
        <taxon>Eurotiomycetes</taxon>
        <taxon>Eurotiomycetidae</taxon>
        <taxon>Eurotiales</taxon>
        <taxon>Aspergillaceae</taxon>
        <taxon>Aspergillus</taxon>
    </lineage>
</organism>
<dbReference type="SMART" id="SM01408">
    <property type="entry name" value="ING"/>
    <property type="match status" value="1"/>
</dbReference>
<evidence type="ECO:0000256" key="6">
    <source>
        <dbReference type="ARBA" id="ARBA00022853"/>
    </source>
</evidence>
<feature type="binding site" evidence="9">
    <location>
        <position position="595"/>
    </location>
    <ligand>
        <name>Zn(2+)</name>
        <dbReference type="ChEBI" id="CHEBI:29105"/>
        <label>2</label>
    </ligand>
</feature>
<feature type="compositionally biased region" description="Basic and acidic residues" evidence="12">
    <location>
        <begin position="124"/>
        <end position="145"/>
    </location>
</feature>
<feature type="binding site" evidence="9">
    <location>
        <position position="604"/>
    </location>
    <ligand>
        <name>Zn(2+)</name>
        <dbReference type="ChEBI" id="CHEBI:29105"/>
        <label>1</label>
    </ligand>
</feature>
<keyword evidence="7 11" id="KW-0539">Nucleus</keyword>